<dbReference type="Gene3D" id="3.90.25.10">
    <property type="entry name" value="UDP-galactose 4-epimerase, domain 1"/>
    <property type="match status" value="1"/>
</dbReference>
<evidence type="ECO:0000313" key="4">
    <source>
        <dbReference type="Proteomes" id="UP000052991"/>
    </source>
</evidence>
<organism evidence="3 4">
    <name type="scientific">Lactococcus lactis subsp. lactis</name>
    <name type="common">Streptococcus lactis</name>
    <dbReference type="NCBI Taxonomy" id="1360"/>
    <lineage>
        <taxon>Bacteria</taxon>
        <taxon>Bacillati</taxon>
        <taxon>Bacillota</taxon>
        <taxon>Bacilli</taxon>
        <taxon>Lactobacillales</taxon>
        <taxon>Streptococcaceae</taxon>
        <taxon>Lactococcus</taxon>
    </lineage>
</organism>
<gene>
    <name evidence="3" type="ORF">N42_2162</name>
</gene>
<reference evidence="4" key="1">
    <citation type="submission" date="2015-10" db="EMBL/GenBank/DDBJ databases">
        <title>Draft Genome Sequences of 11 Lactococcus lactis subspecies cremoris strains.</title>
        <authorList>
            <person name="Wels M."/>
            <person name="Backus L."/>
            <person name="Boekhorst J."/>
            <person name="Dijkstra A."/>
            <person name="Beerthuizen M."/>
            <person name="Kelly W."/>
            <person name="Siezen R."/>
            <person name="Bachmann H."/>
            <person name="Van Hijum S."/>
        </authorList>
    </citation>
    <scope>NUCLEOTIDE SEQUENCE [LARGE SCALE GENOMIC DNA]</scope>
    <source>
        <strain evidence="4">N42</strain>
    </source>
</reference>
<dbReference type="Pfam" id="PF01370">
    <property type="entry name" value="Epimerase"/>
    <property type="match status" value="1"/>
</dbReference>
<dbReference type="SUPFAM" id="SSF51735">
    <property type="entry name" value="NAD(P)-binding Rossmann-fold domains"/>
    <property type="match status" value="1"/>
</dbReference>
<evidence type="ECO:0000313" key="3">
    <source>
        <dbReference type="EMBL" id="KSU24943.1"/>
    </source>
</evidence>
<dbReference type="Proteomes" id="UP000052991">
    <property type="component" value="Unassembled WGS sequence"/>
</dbReference>
<dbReference type="EMBL" id="LKLW01000145">
    <property type="protein sequence ID" value="KSU24943.1"/>
    <property type="molecule type" value="Genomic_DNA"/>
</dbReference>
<dbReference type="PATRIC" id="fig|1360.116.peg.2570"/>
<dbReference type="InterPro" id="IPR001509">
    <property type="entry name" value="Epimerase_deHydtase"/>
</dbReference>
<dbReference type="PANTHER" id="PTHR43000">
    <property type="entry name" value="DTDP-D-GLUCOSE 4,6-DEHYDRATASE-RELATED"/>
    <property type="match status" value="1"/>
</dbReference>
<dbReference type="Gene3D" id="3.40.50.720">
    <property type="entry name" value="NAD(P)-binding Rossmann-like Domain"/>
    <property type="match status" value="1"/>
</dbReference>
<evidence type="ECO:0000259" key="2">
    <source>
        <dbReference type="Pfam" id="PF01370"/>
    </source>
</evidence>
<accession>A0A0V8EGZ7</accession>
<evidence type="ECO:0000256" key="1">
    <source>
        <dbReference type="ARBA" id="ARBA00007637"/>
    </source>
</evidence>
<proteinExistence type="inferred from homology"/>
<name>A0A0V8EGZ7_LACLL</name>
<protein>
    <submittedName>
        <fullName evidence="3">UDP-glucose 4-epimerase</fullName>
    </submittedName>
</protein>
<feature type="domain" description="NAD-dependent epimerase/dehydratase" evidence="2">
    <location>
        <begin position="7"/>
        <end position="245"/>
    </location>
</feature>
<dbReference type="AlphaFoldDB" id="A0A0V8EGZ7"/>
<sequence>MIKNNNILITGGAGFIGSTLANALLPDNKVIVLDDLSMGDFNNLDESINLTKIEGNLVDKELLGKIFSENEFDYIFHLGAVASVADSVARPYETHQVNFDSTMTILEILRTRKSKLKRFVFSSSAAVYGDEPTLPKREESVIRPLTPYAIDKFASEKMAMIYNLLYDIPTSATRFFNVYGPNQNPESPYSGFISILVDRLKNEKELTIFGNGEQTRDFVYVEDVVNALLLIATSDKSRGQVYNVGTGSRITLNDLVKLSQEITGKKISIKFDKEREGDIRDSISDISKLRSIGYEPNVDLALGMKKYLEYEFKK</sequence>
<comment type="caution">
    <text evidence="3">The sequence shown here is derived from an EMBL/GenBank/DDBJ whole genome shotgun (WGS) entry which is preliminary data.</text>
</comment>
<dbReference type="InterPro" id="IPR036291">
    <property type="entry name" value="NAD(P)-bd_dom_sf"/>
</dbReference>
<dbReference type="RefSeq" id="WP_043994724.1">
    <property type="nucleotide sequence ID" value="NZ_CP064835.2"/>
</dbReference>
<comment type="similarity">
    <text evidence="1">Belongs to the NAD(P)-dependent epimerase/dehydratase family.</text>
</comment>